<dbReference type="GO" id="GO:0051607">
    <property type="term" value="P:defense response to virus"/>
    <property type="evidence" value="ECO:0007669"/>
    <property type="project" value="UniProtKB-KW"/>
</dbReference>
<feature type="domain" description="Helicase ATP-binding" evidence="22">
    <location>
        <begin position="97"/>
        <end position="278"/>
    </location>
</feature>
<evidence type="ECO:0000256" key="5">
    <source>
        <dbReference type="ARBA" id="ARBA00022723"/>
    </source>
</evidence>
<keyword evidence="26" id="KW-1185">Reference proteome</keyword>
<dbReference type="Gene3D" id="3.40.50.300">
    <property type="entry name" value="P-loop containing nucleotide triphosphate hydrolases"/>
    <property type="match status" value="2"/>
</dbReference>
<comment type="function">
    <text evidence="16">Dicer-like endonuclease involved in cleaving double-stranded RNA in the RNA interference (RNAi) pathway. Produces 21 to 25 bp dsRNAs (siRNAs) which target the selective destruction of homologous RNAs leading to sequence-specific suppression of gene expression, called post-transcriptional gene silencing (PTGS). Part of a broad host defense response against viral infection and transposons.</text>
</comment>
<keyword evidence="6" id="KW-0677">Repeat</keyword>
<dbReference type="SMART" id="SM00490">
    <property type="entry name" value="HELICc"/>
    <property type="match status" value="1"/>
</dbReference>
<dbReference type="PROSITE" id="PS51192">
    <property type="entry name" value="HELICASE_ATP_BIND_1"/>
    <property type="match status" value="1"/>
</dbReference>
<evidence type="ECO:0000256" key="19">
    <source>
        <dbReference type="SAM" id="MobiDB-lite"/>
    </source>
</evidence>
<dbReference type="InterPro" id="IPR001650">
    <property type="entry name" value="Helicase_C-like"/>
</dbReference>
<feature type="domain" description="Dicer dsRNA-binding fold" evidence="24">
    <location>
        <begin position="612"/>
        <end position="702"/>
    </location>
</feature>
<feature type="domain" description="Helicase C-terminal" evidence="23">
    <location>
        <begin position="421"/>
        <end position="580"/>
    </location>
</feature>
<sequence length="1499" mass="170234">MASESTWGGDFIINSDSEQSESENEKNELPIEAIQARRTQNMQFEALLSQRANDDTIQQTKRGQLDRPDDELTIASLVAKKDSGSGSLDPRAYQIELFERAKTRNIIAVLDTGSGKTLIAVLLLKHMLQQELIERSLGKPHRVAIFLVDSVTLVFQQAAVLRNNLSQEVGQFYGAMGPDLWDQQTWEKHLEANMVIVCTAEIIHQALLNAFVKMNQVNLLIFDEAHHTKKEHPYARIIRDSYLKVDSSERPKIFGMTASPIDGKANVIEAASELEALLNSQIATTSNLSSLRTFIRKPTEETWTYKKLKVPFETSLHKRIKDKFGDLKALEPIFRSTLNASSELGIWCADKIWAKALAEDVIPKLEGTMNKESSQDLSAHGGVVRDTQRVKAVCQTVKEHPFQHPLESGQLSSKVELLLAILTHHFSQSKETKCIVFTARRNTAKILMQLCDELGIPNIRPGLLVGVRSSDFTGSTTFRQQFLALVKFRKGDINCLFATSVAEEGLDIPDCNLVVRFNLYHTMIQYIQSRGRARHEESVYAHMIEIDNDHHQKRLQEVQRAEKLMQAFCSALPRDRLLLGDEVDINRVFETDERKRTYTIQSTGAKLTYTHAINVLSRYAASLQYEKEISACATFFTVAKGGSFACEVILPEKSPIRGLIGRVESTKMMAKQSAAFDACMLLRRRHLLDDNFKSVYHKRLPAMRNAKLAIVSKKTNQYTMICKPSIWKKNQGDLPNKLYGMVFKFHPEEPLDRVHDSIILLARVPLPQIPSFSIYLENDKETSIQAIVLDTPLSVITEDLVCFSQFTIAVFRDVFHKTFEPVLEKFPYWLAPIRSDARSISSINSPRDIIDWNTLKFVNENREIKWTKEMEPRSLLNRFIYDGWDGRRRFFPLSVETTLRPSDPPPSYAPHRKWMKDIMNYSLSLSKNSRLRALEDVDWDQPVFQAECVCLRRNFLDKATEAEKAEVTRSAICLEPLMISAIPIPIVTSCLAFPAIMNRLESYMIVLEGCQHLGLGIRLDYALEAFTKDSDNTEEHRALQIHVQRGMGRNYERLEFLGDSFLKMATSISLFCQNPDDDEYDYHVNRMCLICNRNLFNAATKINLYAYIRSRGFSRHTWYPPGLELLHGRNYLRHLESESSHALGEKTIADVCEALIGASLLTGGEESRFDMAIKAVTIFVDSENHKAKGWGDYVSSYVKPSYQLKSADGFEIDLASRIFQDLGYQFQYPALLRSAFTHPSYPSAWAKVPCYQRLEFLGDALLDMVCIEDLFARFPDKDPQWLTEHKMAMVSNKFLGALAVKLGLHRHLQHFSNSLQSGVTQYAEDIQIAEEESNGIMDYWLGTKDSPKCLPDMLEAYLAAIFVDSGFDYTVIETFYSRHIKPYFVDMSLYDTFANKHPTTYLYTQLTNVYGCINYCLKSGELPVVDNEQPIILAAVMIHGICVGDSTGTSSRYAKVRASERALDAISGMLRDDFRNKYGCDCRASDIGYLKGADTGTAI</sequence>
<evidence type="ECO:0000256" key="12">
    <source>
        <dbReference type="ARBA" id="ARBA00022842"/>
    </source>
</evidence>
<evidence type="ECO:0000313" key="25">
    <source>
        <dbReference type="EMBL" id="KAJ5546273.1"/>
    </source>
</evidence>
<dbReference type="GO" id="GO:0005634">
    <property type="term" value="C:nucleus"/>
    <property type="evidence" value="ECO:0007669"/>
    <property type="project" value="TreeGrafter"/>
</dbReference>
<dbReference type="FunFam" id="3.40.50.300:FF:001669">
    <property type="entry name" value="Dicer-like protein 1"/>
    <property type="match status" value="1"/>
</dbReference>
<dbReference type="Pfam" id="PF04851">
    <property type="entry name" value="ResIII"/>
    <property type="match status" value="1"/>
</dbReference>
<dbReference type="SUPFAM" id="SSF52540">
    <property type="entry name" value="P-loop containing nucleoside triphosphate hydrolases"/>
    <property type="match status" value="1"/>
</dbReference>
<dbReference type="PROSITE" id="PS50142">
    <property type="entry name" value="RNASE_3_2"/>
    <property type="match status" value="2"/>
</dbReference>
<evidence type="ECO:0000313" key="26">
    <source>
        <dbReference type="Proteomes" id="UP001220324"/>
    </source>
</evidence>
<evidence type="ECO:0000256" key="18">
    <source>
        <dbReference type="PROSITE-ProRule" id="PRU00657"/>
    </source>
</evidence>
<keyword evidence="5" id="KW-0479">Metal-binding</keyword>
<evidence type="ECO:0000259" key="21">
    <source>
        <dbReference type="PROSITE" id="PS50821"/>
    </source>
</evidence>
<evidence type="ECO:0000256" key="10">
    <source>
        <dbReference type="ARBA" id="ARBA00022833"/>
    </source>
</evidence>
<evidence type="ECO:0000256" key="1">
    <source>
        <dbReference type="ARBA" id="ARBA00001936"/>
    </source>
</evidence>
<dbReference type="PANTHER" id="PTHR14950:SF62">
    <property type="entry name" value="DICER-LIKE PROTEIN 1"/>
    <property type="match status" value="1"/>
</dbReference>
<dbReference type="EMBL" id="JAQIZZ010000003">
    <property type="protein sequence ID" value="KAJ5546273.1"/>
    <property type="molecule type" value="Genomic_DNA"/>
</dbReference>
<dbReference type="PROSITE" id="PS51327">
    <property type="entry name" value="DICER_DSRBF"/>
    <property type="match status" value="1"/>
</dbReference>
<dbReference type="InterPro" id="IPR000999">
    <property type="entry name" value="RNase_III_dom"/>
</dbReference>
<keyword evidence="4" id="KW-0930">Antiviral protein</keyword>
<keyword evidence="7" id="KW-0547">Nucleotide-binding</keyword>
<dbReference type="GO" id="GO:0005524">
    <property type="term" value="F:ATP binding"/>
    <property type="evidence" value="ECO:0007669"/>
    <property type="project" value="UniProtKB-KW"/>
</dbReference>
<keyword evidence="12" id="KW-0460">Magnesium</keyword>
<dbReference type="InterPro" id="IPR038248">
    <property type="entry name" value="Dicer_dimer_sf"/>
</dbReference>
<proteinExistence type="inferred from homology"/>
<dbReference type="GO" id="GO:0050688">
    <property type="term" value="P:regulation of defense response to virus"/>
    <property type="evidence" value="ECO:0007669"/>
    <property type="project" value="UniProtKB-KW"/>
</dbReference>
<keyword evidence="8" id="KW-0378">Hydrolase</keyword>
<keyword evidence="10" id="KW-0862">Zinc</keyword>
<dbReference type="InterPro" id="IPR036389">
    <property type="entry name" value="RNase_III_sf"/>
</dbReference>
<keyword evidence="13 18" id="KW-0694">RNA-binding</keyword>
<evidence type="ECO:0000256" key="14">
    <source>
        <dbReference type="ARBA" id="ARBA00023118"/>
    </source>
</evidence>
<comment type="caution">
    <text evidence="25">The sequence shown here is derived from an EMBL/GenBank/DDBJ whole genome shotgun (WGS) entry which is preliminary data.</text>
</comment>
<dbReference type="InterPro" id="IPR027417">
    <property type="entry name" value="P-loop_NTPase"/>
</dbReference>
<evidence type="ECO:0000256" key="3">
    <source>
        <dbReference type="ARBA" id="ARBA00020797"/>
    </source>
</evidence>
<dbReference type="InterPro" id="IPR006935">
    <property type="entry name" value="Helicase/UvrB_N"/>
</dbReference>
<dbReference type="FunFam" id="1.10.1520.10:FF:000026">
    <property type="entry name" value="Dicer-like protein 1"/>
    <property type="match status" value="1"/>
</dbReference>
<dbReference type="GO" id="GO:0003723">
    <property type="term" value="F:RNA binding"/>
    <property type="evidence" value="ECO:0007669"/>
    <property type="project" value="UniProtKB-UniRule"/>
</dbReference>
<dbReference type="Pfam" id="PF00636">
    <property type="entry name" value="Ribonuclease_3"/>
    <property type="match status" value="2"/>
</dbReference>
<dbReference type="FunFam" id="1.10.1520.10:FF:000015">
    <property type="entry name" value="Dicer-like protein 1"/>
    <property type="match status" value="1"/>
</dbReference>
<dbReference type="Pfam" id="PF03368">
    <property type="entry name" value="Dicer_dimer"/>
    <property type="match status" value="1"/>
</dbReference>
<comment type="cofactor">
    <cofactor evidence="2">
        <name>Mg(2+)</name>
        <dbReference type="ChEBI" id="CHEBI:18420"/>
    </cofactor>
</comment>
<dbReference type="Pfam" id="PF00271">
    <property type="entry name" value="Helicase_C"/>
    <property type="match status" value="1"/>
</dbReference>
<feature type="domain" description="RNase III" evidence="20">
    <location>
        <begin position="1024"/>
        <end position="1164"/>
    </location>
</feature>
<evidence type="ECO:0000256" key="8">
    <source>
        <dbReference type="ARBA" id="ARBA00022801"/>
    </source>
</evidence>
<comment type="cofactor">
    <cofactor evidence="1">
        <name>Mn(2+)</name>
        <dbReference type="ChEBI" id="CHEBI:29035"/>
    </cofactor>
</comment>
<dbReference type="Gene3D" id="1.10.1520.10">
    <property type="entry name" value="Ribonuclease III domain"/>
    <property type="match status" value="2"/>
</dbReference>
<dbReference type="PANTHER" id="PTHR14950">
    <property type="entry name" value="DICER-RELATED"/>
    <property type="match status" value="1"/>
</dbReference>
<feature type="domain" description="PAZ" evidence="21">
    <location>
        <begin position="853"/>
        <end position="981"/>
    </location>
</feature>
<feature type="domain" description="RNase III" evidence="20">
    <location>
        <begin position="1215"/>
        <end position="1366"/>
    </location>
</feature>
<protein>
    <recommendedName>
        <fullName evidence="3">Dicer-like protein 1</fullName>
    </recommendedName>
</protein>
<dbReference type="SUPFAM" id="SSF69065">
    <property type="entry name" value="RNase III domain-like"/>
    <property type="match status" value="2"/>
</dbReference>
<evidence type="ECO:0000256" key="9">
    <source>
        <dbReference type="ARBA" id="ARBA00022806"/>
    </source>
</evidence>
<evidence type="ECO:0000256" key="4">
    <source>
        <dbReference type="ARBA" id="ARBA00022721"/>
    </source>
</evidence>
<dbReference type="GO" id="GO:0004386">
    <property type="term" value="F:helicase activity"/>
    <property type="evidence" value="ECO:0007669"/>
    <property type="project" value="UniProtKB-KW"/>
</dbReference>
<evidence type="ECO:0000259" key="24">
    <source>
        <dbReference type="PROSITE" id="PS51327"/>
    </source>
</evidence>
<dbReference type="GO" id="GO:0004525">
    <property type="term" value="F:ribonuclease III activity"/>
    <property type="evidence" value="ECO:0007669"/>
    <property type="project" value="InterPro"/>
</dbReference>
<evidence type="ECO:0000256" key="2">
    <source>
        <dbReference type="ARBA" id="ARBA00001946"/>
    </source>
</evidence>
<evidence type="ECO:0000256" key="17">
    <source>
        <dbReference type="ARBA" id="ARBA00035116"/>
    </source>
</evidence>
<dbReference type="CDD" id="cd00593">
    <property type="entry name" value="RIBOc"/>
    <property type="match status" value="2"/>
</dbReference>
<dbReference type="FunFam" id="3.40.50.300:FF:001988">
    <property type="entry name" value="Dicer-like protein 1"/>
    <property type="match status" value="1"/>
</dbReference>
<feature type="region of interest" description="Disordered" evidence="19">
    <location>
        <begin position="1"/>
        <end position="28"/>
    </location>
</feature>
<evidence type="ECO:0000259" key="20">
    <source>
        <dbReference type="PROSITE" id="PS50142"/>
    </source>
</evidence>
<dbReference type="PROSITE" id="PS51194">
    <property type="entry name" value="HELICASE_CTER"/>
    <property type="match status" value="1"/>
</dbReference>
<dbReference type="PROSITE" id="PS50821">
    <property type="entry name" value="PAZ"/>
    <property type="match status" value="1"/>
</dbReference>
<evidence type="ECO:0000259" key="22">
    <source>
        <dbReference type="PROSITE" id="PS51192"/>
    </source>
</evidence>
<reference evidence="25 26" key="1">
    <citation type="journal article" date="2023" name="IMA Fungus">
        <title>Comparative genomic study of the Penicillium genus elucidates a diverse pangenome and 15 lateral gene transfer events.</title>
        <authorList>
            <person name="Petersen C."/>
            <person name="Sorensen T."/>
            <person name="Nielsen M.R."/>
            <person name="Sondergaard T.E."/>
            <person name="Sorensen J.L."/>
            <person name="Fitzpatrick D.A."/>
            <person name="Frisvad J.C."/>
            <person name="Nielsen K.L."/>
        </authorList>
    </citation>
    <scope>NUCLEOTIDE SEQUENCE [LARGE SCALE GENOMIC DNA]</scope>
    <source>
        <strain evidence="25 26">IBT 35679</strain>
    </source>
</reference>
<comment type="similarity">
    <text evidence="17 18">Belongs to the helicase family. Dicer subfamily.</text>
</comment>
<dbReference type="GO" id="GO:0046872">
    <property type="term" value="F:metal ion binding"/>
    <property type="evidence" value="ECO:0007669"/>
    <property type="project" value="UniProtKB-KW"/>
</dbReference>
<dbReference type="PROSITE" id="PS00517">
    <property type="entry name" value="RNASE_3_1"/>
    <property type="match status" value="2"/>
</dbReference>
<dbReference type="GO" id="GO:0030422">
    <property type="term" value="P:siRNA processing"/>
    <property type="evidence" value="ECO:0007669"/>
    <property type="project" value="TreeGrafter"/>
</dbReference>
<organism evidence="25 26">
    <name type="scientific">Penicillium frequentans</name>
    <dbReference type="NCBI Taxonomy" id="3151616"/>
    <lineage>
        <taxon>Eukaryota</taxon>
        <taxon>Fungi</taxon>
        <taxon>Dikarya</taxon>
        <taxon>Ascomycota</taxon>
        <taxon>Pezizomycotina</taxon>
        <taxon>Eurotiomycetes</taxon>
        <taxon>Eurotiomycetidae</taxon>
        <taxon>Eurotiales</taxon>
        <taxon>Aspergillaceae</taxon>
        <taxon>Penicillium</taxon>
    </lineage>
</organism>
<dbReference type="Pfam" id="PF24995">
    <property type="entry name" value="DSRM_2"/>
    <property type="match status" value="1"/>
</dbReference>
<dbReference type="CDD" id="cd18034">
    <property type="entry name" value="DEXHc_dicer"/>
    <property type="match status" value="1"/>
</dbReference>
<evidence type="ECO:0000256" key="15">
    <source>
        <dbReference type="ARBA" id="ARBA00023211"/>
    </source>
</evidence>
<keyword evidence="11" id="KW-0067">ATP-binding</keyword>
<name>A0AAD6CZG2_9EURO</name>
<dbReference type="InterPro" id="IPR003100">
    <property type="entry name" value="PAZ_dom"/>
</dbReference>
<dbReference type="Gene3D" id="3.30.160.380">
    <property type="entry name" value="Dicer dimerisation domain"/>
    <property type="match status" value="1"/>
</dbReference>
<dbReference type="InterPro" id="IPR014001">
    <property type="entry name" value="Helicase_ATP-bd"/>
</dbReference>
<gene>
    <name evidence="25" type="ORF">N7494_003858</name>
</gene>
<dbReference type="InterPro" id="IPR056755">
    <property type="entry name" value="DSRM_2"/>
</dbReference>
<dbReference type="GO" id="GO:0003677">
    <property type="term" value="F:DNA binding"/>
    <property type="evidence" value="ECO:0007669"/>
    <property type="project" value="InterPro"/>
</dbReference>
<evidence type="ECO:0000256" key="11">
    <source>
        <dbReference type="ARBA" id="ARBA00022840"/>
    </source>
</evidence>
<evidence type="ECO:0000256" key="16">
    <source>
        <dbReference type="ARBA" id="ARBA00025403"/>
    </source>
</evidence>
<keyword evidence="15" id="KW-0464">Manganese</keyword>
<dbReference type="SMART" id="SM00487">
    <property type="entry name" value="DEXDc"/>
    <property type="match status" value="1"/>
</dbReference>
<keyword evidence="9" id="KW-0347">Helicase</keyword>
<evidence type="ECO:0000259" key="23">
    <source>
        <dbReference type="PROSITE" id="PS51194"/>
    </source>
</evidence>
<accession>A0AAD6CZG2</accession>
<dbReference type="GO" id="GO:0005737">
    <property type="term" value="C:cytoplasm"/>
    <property type="evidence" value="ECO:0007669"/>
    <property type="project" value="TreeGrafter"/>
</dbReference>
<evidence type="ECO:0000256" key="7">
    <source>
        <dbReference type="ARBA" id="ARBA00022741"/>
    </source>
</evidence>
<dbReference type="InterPro" id="IPR005034">
    <property type="entry name" value="Dicer_dimerisation"/>
</dbReference>
<evidence type="ECO:0000256" key="6">
    <source>
        <dbReference type="ARBA" id="ARBA00022737"/>
    </source>
</evidence>
<keyword evidence="14" id="KW-0051">Antiviral defense</keyword>
<dbReference type="SMART" id="SM00535">
    <property type="entry name" value="RIBOc"/>
    <property type="match status" value="2"/>
</dbReference>
<evidence type="ECO:0000256" key="13">
    <source>
        <dbReference type="ARBA" id="ARBA00022884"/>
    </source>
</evidence>
<dbReference type="Proteomes" id="UP001220324">
    <property type="component" value="Unassembled WGS sequence"/>
</dbReference>